<dbReference type="InterPro" id="IPR050955">
    <property type="entry name" value="Plant_Biomass_Hydrol_Est"/>
</dbReference>
<reference evidence="4 5" key="1">
    <citation type="submission" date="2018-08" db="EMBL/GenBank/DDBJ databases">
        <title>Fulvimarina sp. 85, whole genome shotgun sequence.</title>
        <authorList>
            <person name="Tuo L."/>
        </authorList>
    </citation>
    <scope>NUCLEOTIDE SEQUENCE [LARGE SCALE GENOMIC DNA]</scope>
    <source>
        <strain evidence="4 5">85</strain>
    </source>
</reference>
<dbReference type="InterPro" id="IPR029058">
    <property type="entry name" value="AB_hydrolase_fold"/>
</dbReference>
<accession>A0A371WZA8</accession>
<dbReference type="GO" id="GO:0005576">
    <property type="term" value="C:extracellular region"/>
    <property type="evidence" value="ECO:0007669"/>
    <property type="project" value="InterPro"/>
</dbReference>
<evidence type="ECO:0000313" key="5">
    <source>
        <dbReference type="Proteomes" id="UP000264310"/>
    </source>
</evidence>
<evidence type="ECO:0000256" key="2">
    <source>
        <dbReference type="ARBA" id="ARBA00022801"/>
    </source>
</evidence>
<sequence>MTSFSGIDMTEVTRLTRQGRLKEAMALLKGSAAAPETPRPETLRPEARPGAAGPSTREELRRTGTRTARPNRAERAGAGSVAPERFAEHQFRCEAGSRPYRLYVPASLDERHEPVPLLVMLHGCTQSPDDFARGTRMNTLAERDGFLVLYPGQTKSANMSKCWNWFSPADQRRGTGEPAIIAGMVREVMANHAVDPARVFAAGLSAGGAAAAILGQNYPDLFAAIGVHSGLACGAAKDMPSAFAAMKGQGAGPGGGRAIPAIVFQGSADTTVAPANAGRVGAQALGGARTTQHTETGRSPGGVSYTRIVHQAPEVRRPLLETWTIVGLGHAWSGGSADGTYTDPKGPDASAEMIRFFGEVAGAPLGSTQ</sequence>
<dbReference type="EMBL" id="QURL01000009">
    <property type="protein sequence ID" value="RFC62104.1"/>
    <property type="molecule type" value="Genomic_DNA"/>
</dbReference>
<feature type="region of interest" description="Disordered" evidence="3">
    <location>
        <begin position="29"/>
        <end position="83"/>
    </location>
</feature>
<keyword evidence="1" id="KW-0732">Signal</keyword>
<dbReference type="AlphaFoldDB" id="A0A371WZA8"/>
<dbReference type="Pfam" id="PF10503">
    <property type="entry name" value="Esterase_PHB"/>
    <property type="match status" value="1"/>
</dbReference>
<evidence type="ECO:0000256" key="1">
    <source>
        <dbReference type="ARBA" id="ARBA00022729"/>
    </source>
</evidence>
<dbReference type="SUPFAM" id="SSF53474">
    <property type="entry name" value="alpha/beta-Hydrolases"/>
    <property type="match status" value="1"/>
</dbReference>
<dbReference type="Proteomes" id="UP000264310">
    <property type="component" value="Unassembled WGS sequence"/>
</dbReference>
<name>A0A371WZA8_9HYPH</name>
<comment type="caution">
    <text evidence="4">The sequence shown here is derived from an EMBL/GenBank/DDBJ whole genome shotgun (WGS) entry which is preliminary data.</text>
</comment>
<dbReference type="GO" id="GO:0016787">
    <property type="term" value="F:hydrolase activity"/>
    <property type="evidence" value="ECO:0007669"/>
    <property type="project" value="UniProtKB-KW"/>
</dbReference>
<evidence type="ECO:0000256" key="3">
    <source>
        <dbReference type="SAM" id="MobiDB-lite"/>
    </source>
</evidence>
<keyword evidence="5" id="KW-1185">Reference proteome</keyword>
<keyword evidence="2" id="KW-0378">Hydrolase</keyword>
<proteinExistence type="predicted"/>
<dbReference type="InterPro" id="IPR010126">
    <property type="entry name" value="Esterase_phb"/>
</dbReference>
<gene>
    <name evidence="4" type="ORF">DYI37_17835</name>
</gene>
<dbReference type="PANTHER" id="PTHR43037:SF1">
    <property type="entry name" value="BLL1128 PROTEIN"/>
    <property type="match status" value="1"/>
</dbReference>
<dbReference type="RefSeq" id="WP_116684632.1">
    <property type="nucleotide sequence ID" value="NZ_QURL01000009.1"/>
</dbReference>
<dbReference type="OrthoDB" id="9767239at2"/>
<protein>
    <submittedName>
        <fullName evidence="4">Esterase</fullName>
    </submittedName>
</protein>
<evidence type="ECO:0000313" key="4">
    <source>
        <dbReference type="EMBL" id="RFC62104.1"/>
    </source>
</evidence>
<organism evidence="4 5">
    <name type="scientific">Fulvimarina endophytica</name>
    <dbReference type="NCBI Taxonomy" id="2293836"/>
    <lineage>
        <taxon>Bacteria</taxon>
        <taxon>Pseudomonadati</taxon>
        <taxon>Pseudomonadota</taxon>
        <taxon>Alphaproteobacteria</taxon>
        <taxon>Hyphomicrobiales</taxon>
        <taxon>Aurantimonadaceae</taxon>
        <taxon>Fulvimarina</taxon>
    </lineage>
</organism>
<dbReference type="NCBIfam" id="TIGR01840">
    <property type="entry name" value="esterase_phb"/>
    <property type="match status" value="1"/>
</dbReference>
<feature type="compositionally biased region" description="Basic and acidic residues" evidence="3">
    <location>
        <begin position="38"/>
        <end position="47"/>
    </location>
</feature>
<dbReference type="Gene3D" id="3.40.50.1820">
    <property type="entry name" value="alpha/beta hydrolase"/>
    <property type="match status" value="1"/>
</dbReference>
<dbReference type="PANTHER" id="PTHR43037">
    <property type="entry name" value="UNNAMED PRODUCT-RELATED"/>
    <property type="match status" value="1"/>
</dbReference>